<dbReference type="AlphaFoldDB" id="A0A6J3GAR2"/>
<evidence type="ECO:0000313" key="2">
    <source>
        <dbReference type="Proteomes" id="UP000504640"/>
    </source>
</evidence>
<evidence type="ECO:0000256" key="1">
    <source>
        <dbReference type="SAM" id="MobiDB-lite"/>
    </source>
</evidence>
<accession>A0A6J3GAR2</accession>
<gene>
    <name evidence="3" type="primary">PLAC9</name>
</gene>
<feature type="region of interest" description="Disordered" evidence="1">
    <location>
        <begin position="25"/>
        <end position="47"/>
    </location>
</feature>
<sequence>MQLRAQRVTDTWPCNAVWMSWRSRDTTRGRSNKRNVSASLQSPKREKMVEKTVEHLATEVKGLLGLLEELAWNLPPGPFSPAPDLLGEDGF</sequence>
<keyword evidence="2" id="KW-1185">Reference proteome</keyword>
<dbReference type="Pfam" id="PF15205">
    <property type="entry name" value="PLAC9"/>
    <property type="match status" value="1"/>
</dbReference>
<protein>
    <submittedName>
        <fullName evidence="3">Placenta-specific protein 9 isoform X2</fullName>
    </submittedName>
</protein>
<organism evidence="2 3">
    <name type="scientific">Sapajus apella</name>
    <name type="common">Brown-capped capuchin</name>
    <name type="synonym">Cebus apella</name>
    <dbReference type="NCBI Taxonomy" id="9515"/>
    <lineage>
        <taxon>Eukaryota</taxon>
        <taxon>Metazoa</taxon>
        <taxon>Chordata</taxon>
        <taxon>Craniata</taxon>
        <taxon>Vertebrata</taxon>
        <taxon>Euteleostomi</taxon>
        <taxon>Mammalia</taxon>
        <taxon>Eutheria</taxon>
        <taxon>Euarchontoglires</taxon>
        <taxon>Primates</taxon>
        <taxon>Haplorrhini</taxon>
        <taxon>Platyrrhini</taxon>
        <taxon>Cebidae</taxon>
        <taxon>Cebinae</taxon>
        <taxon>Sapajus</taxon>
    </lineage>
</organism>
<proteinExistence type="predicted"/>
<dbReference type="CTD" id="219348"/>
<dbReference type="Proteomes" id="UP000504640">
    <property type="component" value="Unplaced"/>
</dbReference>
<dbReference type="PANTHER" id="PTHR37355">
    <property type="entry name" value="PLACENTA-SPECIFIC PROTEIN 9"/>
    <property type="match status" value="1"/>
</dbReference>
<dbReference type="PANTHER" id="PTHR37355:SF1">
    <property type="entry name" value="PLACENTA-SPECIFIC PROTEIN 9"/>
    <property type="match status" value="1"/>
</dbReference>
<dbReference type="RefSeq" id="XP_032115123.1">
    <property type="nucleotide sequence ID" value="XM_032259232.1"/>
</dbReference>
<evidence type="ECO:0000313" key="3">
    <source>
        <dbReference type="RefSeq" id="XP_032115123.1"/>
    </source>
</evidence>
<name>A0A6J3GAR2_SAPAP</name>
<dbReference type="InterPro" id="IPR027941">
    <property type="entry name" value="PLAC9"/>
</dbReference>
<dbReference type="GeneID" id="116537184"/>
<reference evidence="3" key="1">
    <citation type="submission" date="2025-08" db="UniProtKB">
        <authorList>
            <consortium name="RefSeq"/>
        </authorList>
    </citation>
    <scope>IDENTIFICATION</scope>
    <source>
        <tissue evidence="3">Blood</tissue>
    </source>
</reference>